<evidence type="ECO:0000313" key="4">
    <source>
        <dbReference type="Proteomes" id="UP000248606"/>
    </source>
</evidence>
<dbReference type="Gene3D" id="3.30.420.40">
    <property type="match status" value="2"/>
</dbReference>
<feature type="compositionally biased region" description="Polar residues" evidence="2">
    <location>
        <begin position="1"/>
        <end position="41"/>
    </location>
</feature>
<comment type="caution">
    <text evidence="3">The sequence shown here is derived from an EMBL/GenBank/DDBJ whole genome shotgun (WGS) entry which is preliminary data.</text>
</comment>
<dbReference type="AlphaFoldDB" id="A0A2W5ICN8"/>
<evidence type="ECO:0000256" key="1">
    <source>
        <dbReference type="ARBA" id="ARBA00006479"/>
    </source>
</evidence>
<dbReference type="SUPFAM" id="SSF53067">
    <property type="entry name" value="Actin-like ATPase domain"/>
    <property type="match status" value="1"/>
</dbReference>
<dbReference type="InterPro" id="IPR000600">
    <property type="entry name" value="ROK"/>
</dbReference>
<feature type="region of interest" description="Disordered" evidence="2">
    <location>
        <begin position="1"/>
        <end position="59"/>
    </location>
</feature>
<sequence>MSYTASSSTISPRRSPATSTVPTIASGSLSGSAVRKTSTGLRRQNTSQSTSRSTSITPRPWVPASAGYIISPHLQLGEGTAARIFHLAHTEEPLQRDRAAALTGVSRATVNRSVISLLEAELLEEREDLTELGAVGRPALPVTVRTDTYAVLGIYIGRWTSSVTLHDLHGKILGGKYLHQGIATVEAPGSLLSDLEEAALYVLGYRDNRTVIWAGVAAEAVVSDDGIVNDSSVGWHDIAVGQYFAAGLGLPISLASHVEAMSAAELWNTSVDDVASSTLYIYARETLGIGQTYNSQVHHSATGSGTFEHLTAGPTTLLDPTGEGTVGSAVKDSAIVAAARAAGIPVETVPQLVAIAGDSNSKAQTEAKTILRERAVVLGEAVSSLVGLFNPTRVVLGGQAFTDYPDTLNLIASLIHQNSTDVDIRVTAARERVQQQAAAAVAITAVAYDPLHAVEGAR</sequence>
<comment type="similarity">
    <text evidence="1">Belongs to the ROK (NagC/XylR) family.</text>
</comment>
<gene>
    <name evidence="3" type="ORF">DI579_03250</name>
</gene>
<dbReference type="InterPro" id="IPR043129">
    <property type="entry name" value="ATPase_NBD"/>
</dbReference>
<feature type="compositionally biased region" description="Low complexity" evidence="2">
    <location>
        <begin position="42"/>
        <end position="59"/>
    </location>
</feature>
<dbReference type="PANTHER" id="PTHR18964">
    <property type="entry name" value="ROK (REPRESSOR, ORF, KINASE) FAMILY"/>
    <property type="match status" value="1"/>
</dbReference>
<name>A0A2W5ICN8_9ACTN</name>
<dbReference type="Proteomes" id="UP000248606">
    <property type="component" value="Unassembled WGS sequence"/>
</dbReference>
<keyword evidence="3" id="KW-0808">Transferase</keyword>
<dbReference type="RefSeq" id="WP_290598448.1">
    <property type="nucleotide sequence ID" value="NZ_QFOZ01000002.1"/>
</dbReference>
<dbReference type="PANTHER" id="PTHR18964:SF149">
    <property type="entry name" value="BIFUNCTIONAL UDP-N-ACETYLGLUCOSAMINE 2-EPIMERASE_N-ACETYLMANNOSAMINE KINASE"/>
    <property type="match status" value="1"/>
</dbReference>
<organism evidence="3 4">
    <name type="scientific">Lawsonella clevelandensis</name>
    <dbReference type="NCBI Taxonomy" id="1528099"/>
    <lineage>
        <taxon>Bacteria</taxon>
        <taxon>Bacillati</taxon>
        <taxon>Actinomycetota</taxon>
        <taxon>Actinomycetes</taxon>
        <taxon>Mycobacteriales</taxon>
        <taxon>Lawsonellaceae</taxon>
        <taxon>Lawsonella</taxon>
    </lineage>
</organism>
<protein>
    <submittedName>
        <fullName evidence="3">Sugar kinase</fullName>
    </submittedName>
</protein>
<reference evidence="3 4" key="1">
    <citation type="submission" date="2017-08" db="EMBL/GenBank/DDBJ databases">
        <title>Infants hospitalized years apart are colonized by the same room-sourced microbial strains.</title>
        <authorList>
            <person name="Brooks B."/>
            <person name="Olm M.R."/>
            <person name="Firek B.A."/>
            <person name="Baker R."/>
            <person name="Thomas B.C."/>
            <person name="Morowitz M.J."/>
            <person name="Banfield J.F."/>
        </authorList>
    </citation>
    <scope>NUCLEOTIDE SEQUENCE [LARGE SCALE GENOMIC DNA]</scope>
    <source>
        <strain evidence="3">S2_006_000_R1_57</strain>
    </source>
</reference>
<dbReference type="EMBL" id="QFOZ01000002">
    <property type="protein sequence ID" value="PZP89530.1"/>
    <property type="molecule type" value="Genomic_DNA"/>
</dbReference>
<dbReference type="Pfam" id="PF00480">
    <property type="entry name" value="ROK"/>
    <property type="match status" value="1"/>
</dbReference>
<evidence type="ECO:0000313" key="3">
    <source>
        <dbReference type="EMBL" id="PZP89530.1"/>
    </source>
</evidence>
<dbReference type="Gene3D" id="1.10.10.10">
    <property type="entry name" value="Winged helix-like DNA-binding domain superfamily/Winged helix DNA-binding domain"/>
    <property type="match status" value="1"/>
</dbReference>
<keyword evidence="3" id="KW-0418">Kinase</keyword>
<dbReference type="GO" id="GO:0016301">
    <property type="term" value="F:kinase activity"/>
    <property type="evidence" value="ECO:0007669"/>
    <property type="project" value="UniProtKB-KW"/>
</dbReference>
<dbReference type="InterPro" id="IPR036388">
    <property type="entry name" value="WH-like_DNA-bd_sf"/>
</dbReference>
<evidence type="ECO:0000256" key="2">
    <source>
        <dbReference type="SAM" id="MobiDB-lite"/>
    </source>
</evidence>
<proteinExistence type="inferred from homology"/>
<accession>A0A2W5ICN8</accession>